<evidence type="ECO:0000313" key="2">
    <source>
        <dbReference type="Proteomes" id="UP000283634"/>
    </source>
</evidence>
<gene>
    <name evidence="1" type="ORF">TraAM80_06827</name>
</gene>
<keyword evidence="2" id="KW-1185">Reference proteome</keyword>
<reference evidence="1 2" key="1">
    <citation type="journal article" date="2018" name="BMC Genomics">
        <title>Genomic comparison of Trypanosoma conorhini and Trypanosoma rangeli to Trypanosoma cruzi strains of high and low virulence.</title>
        <authorList>
            <person name="Bradwell K.R."/>
            <person name="Koparde V.N."/>
            <person name="Matveyev A.V."/>
            <person name="Serrano M.G."/>
            <person name="Alves J.M."/>
            <person name="Parikh H."/>
            <person name="Huang B."/>
            <person name="Lee V."/>
            <person name="Espinosa-Alvarez O."/>
            <person name="Ortiz P.A."/>
            <person name="Costa-Martins A.G."/>
            <person name="Teixeira M.M."/>
            <person name="Buck G.A."/>
        </authorList>
    </citation>
    <scope>NUCLEOTIDE SEQUENCE [LARGE SCALE GENOMIC DNA]</scope>
    <source>
        <strain evidence="1 2">AM80</strain>
    </source>
</reference>
<dbReference type="Proteomes" id="UP000283634">
    <property type="component" value="Unassembled WGS sequence"/>
</dbReference>
<dbReference type="GeneID" id="40330760"/>
<accession>A0A3R7N7N0</accession>
<dbReference type="EMBL" id="MKGL01000264">
    <property type="protein sequence ID" value="RNF01659.1"/>
    <property type="molecule type" value="Genomic_DNA"/>
</dbReference>
<name>A0A3R7N7N0_TRYRA</name>
<proteinExistence type="predicted"/>
<dbReference type="AlphaFoldDB" id="A0A3R7N7N0"/>
<protein>
    <submittedName>
        <fullName evidence="1">Uncharacterized protein</fullName>
    </submittedName>
</protein>
<comment type="caution">
    <text evidence="1">The sequence shown here is derived from an EMBL/GenBank/DDBJ whole genome shotgun (WGS) entry which is preliminary data.</text>
</comment>
<dbReference type="RefSeq" id="XP_029236459.1">
    <property type="nucleotide sequence ID" value="XM_029383654.1"/>
</dbReference>
<evidence type="ECO:0000313" key="1">
    <source>
        <dbReference type="EMBL" id="RNF01659.1"/>
    </source>
</evidence>
<sequence length="129" mass="14144">MRRLTRVALRTPAVPAASPGIDVVTTTTKAPAPNLSGPNQGTAALSEISDRDKLFLQRAAKVALMLYVESETAQEEATRLLCEPVVVQVLQHDAKHADGVALPLPRKYDVLLSDCVAVRYARRWERKGR</sequence>
<organism evidence="1 2">
    <name type="scientific">Trypanosoma rangeli</name>
    <dbReference type="NCBI Taxonomy" id="5698"/>
    <lineage>
        <taxon>Eukaryota</taxon>
        <taxon>Discoba</taxon>
        <taxon>Euglenozoa</taxon>
        <taxon>Kinetoplastea</taxon>
        <taxon>Metakinetoplastina</taxon>
        <taxon>Trypanosomatida</taxon>
        <taxon>Trypanosomatidae</taxon>
        <taxon>Trypanosoma</taxon>
        <taxon>Herpetosoma</taxon>
    </lineage>
</organism>
<dbReference type="VEuPathDB" id="TriTrypDB:TRSC58_04908"/>